<proteinExistence type="predicted"/>
<reference evidence="1 2" key="1">
    <citation type="submission" date="2024-01" db="EMBL/GenBank/DDBJ databases">
        <title>Genomic insights into the taxonomy and metabolism of the cyanobacterium Pannus brasiliensis CCIBt3594.</title>
        <authorList>
            <person name="Machado M."/>
            <person name="Botero N.B."/>
            <person name="Andreote A.P.D."/>
            <person name="Feitosa A.M.T."/>
            <person name="Popin R."/>
            <person name="Sivonen K."/>
            <person name="Fiore M.F."/>
        </authorList>
    </citation>
    <scope>NUCLEOTIDE SEQUENCE [LARGE SCALE GENOMIC DNA]</scope>
    <source>
        <strain evidence="1 2">CCIBt3594</strain>
    </source>
</reference>
<dbReference type="AlphaFoldDB" id="A0AAW9QWE2"/>
<dbReference type="InterPro" id="IPR019657">
    <property type="entry name" value="ComFB"/>
</dbReference>
<comment type="caution">
    <text evidence="1">The sequence shown here is derived from an EMBL/GenBank/DDBJ whole genome shotgun (WGS) entry which is preliminary data.</text>
</comment>
<gene>
    <name evidence="1" type="ORF">V0288_19930</name>
</gene>
<sequence>MNWIYLRESTYRIRISMMNLETPTSSRPASVSRIYQNVMEPLVEREIERQFKRLPRHLARYIDPIDVATHALNRLPPLYASTEKGKNCQELAGTTKLKGNIETAVRQAIAAVQRDPIRKEIPLTGRPGTDTAKKALLELQEWLIARNLADLDPVGWDNLVPTFRSALRKVLLPHIGAMKRLQSLLVDKYRMSLDEEITYENVVKVVEEAIALAGERQSLD</sequence>
<keyword evidence="2" id="KW-1185">Reference proteome</keyword>
<organism evidence="1 2">
    <name type="scientific">Pannus brasiliensis CCIBt3594</name>
    <dbReference type="NCBI Taxonomy" id="1427578"/>
    <lineage>
        <taxon>Bacteria</taxon>
        <taxon>Bacillati</taxon>
        <taxon>Cyanobacteriota</taxon>
        <taxon>Cyanophyceae</taxon>
        <taxon>Oscillatoriophycideae</taxon>
        <taxon>Chroococcales</taxon>
        <taxon>Microcystaceae</taxon>
        <taxon>Pannus</taxon>
    </lineage>
</organism>
<dbReference type="EMBL" id="JBAFSM010000048">
    <property type="protein sequence ID" value="MEG3439406.1"/>
    <property type="molecule type" value="Genomic_DNA"/>
</dbReference>
<accession>A0AAW9QWE2</accession>
<dbReference type="Pfam" id="PF10719">
    <property type="entry name" value="ComFB"/>
    <property type="match status" value="1"/>
</dbReference>
<dbReference type="Proteomes" id="UP001328733">
    <property type="component" value="Unassembled WGS sequence"/>
</dbReference>
<protein>
    <submittedName>
        <fullName evidence="1">Late competence development ComFB family protein</fullName>
    </submittedName>
</protein>
<evidence type="ECO:0000313" key="2">
    <source>
        <dbReference type="Proteomes" id="UP001328733"/>
    </source>
</evidence>
<name>A0AAW9QWE2_9CHRO</name>
<evidence type="ECO:0000313" key="1">
    <source>
        <dbReference type="EMBL" id="MEG3439406.1"/>
    </source>
</evidence>
<dbReference type="RefSeq" id="WP_332866893.1">
    <property type="nucleotide sequence ID" value="NZ_JBAFSM010000048.1"/>
</dbReference>